<dbReference type="Proteomes" id="UP000184603">
    <property type="component" value="Unassembled WGS sequence"/>
</dbReference>
<dbReference type="Gene3D" id="3.40.50.720">
    <property type="entry name" value="NAD(P)-binding Rossmann-like Domain"/>
    <property type="match status" value="1"/>
</dbReference>
<dbReference type="RefSeq" id="WP_073615017.1">
    <property type="nucleotide sequence ID" value="NZ_FRFE01000020.1"/>
</dbReference>
<reference evidence="3 4" key="1">
    <citation type="submission" date="2016-12" db="EMBL/GenBank/DDBJ databases">
        <authorList>
            <person name="Song W.-J."/>
            <person name="Kurnit D.M."/>
        </authorList>
    </citation>
    <scope>NUCLEOTIDE SEQUENCE [LARGE SCALE GENOMIC DNA]</scope>
    <source>
        <strain evidence="3 4">DSM 18488</strain>
    </source>
</reference>
<dbReference type="GO" id="GO:0016616">
    <property type="term" value="F:oxidoreductase activity, acting on the CH-OH group of donors, NAD or NADP as acceptor"/>
    <property type="evidence" value="ECO:0007669"/>
    <property type="project" value="TreeGrafter"/>
</dbReference>
<evidence type="ECO:0000313" key="3">
    <source>
        <dbReference type="EMBL" id="SHO50635.1"/>
    </source>
</evidence>
<dbReference type="PANTHER" id="PTHR42760">
    <property type="entry name" value="SHORT-CHAIN DEHYDROGENASES/REDUCTASES FAMILY MEMBER"/>
    <property type="match status" value="1"/>
</dbReference>
<name>A0A1M7YDC9_9BACT</name>
<dbReference type="OrthoDB" id="9793499at2"/>
<dbReference type="Pfam" id="PF13561">
    <property type="entry name" value="adh_short_C2"/>
    <property type="match status" value="1"/>
</dbReference>
<accession>A0A1M7YDC9</accession>
<evidence type="ECO:0000256" key="1">
    <source>
        <dbReference type="ARBA" id="ARBA00006484"/>
    </source>
</evidence>
<comment type="similarity">
    <text evidence="1">Belongs to the short-chain dehydrogenases/reductases (SDR) family.</text>
</comment>
<dbReference type="GO" id="GO:0048038">
    <property type="term" value="F:quinone binding"/>
    <property type="evidence" value="ECO:0007669"/>
    <property type="project" value="TreeGrafter"/>
</dbReference>
<dbReference type="GO" id="GO:0006633">
    <property type="term" value="P:fatty acid biosynthetic process"/>
    <property type="evidence" value="ECO:0007669"/>
    <property type="project" value="TreeGrafter"/>
</dbReference>
<dbReference type="PRINTS" id="PR00081">
    <property type="entry name" value="GDHRDH"/>
</dbReference>
<keyword evidence="2" id="KW-0560">Oxidoreductase</keyword>
<dbReference type="SUPFAM" id="SSF51735">
    <property type="entry name" value="NAD(P)-binding Rossmann-fold domains"/>
    <property type="match status" value="1"/>
</dbReference>
<dbReference type="CDD" id="cd05233">
    <property type="entry name" value="SDR_c"/>
    <property type="match status" value="1"/>
</dbReference>
<evidence type="ECO:0000256" key="2">
    <source>
        <dbReference type="ARBA" id="ARBA00023002"/>
    </source>
</evidence>
<dbReference type="PANTHER" id="PTHR42760:SF133">
    <property type="entry name" value="3-OXOACYL-[ACYL-CARRIER-PROTEIN] REDUCTASE"/>
    <property type="match status" value="1"/>
</dbReference>
<keyword evidence="4" id="KW-1185">Reference proteome</keyword>
<dbReference type="InterPro" id="IPR002347">
    <property type="entry name" value="SDR_fam"/>
</dbReference>
<sequence length="278" mass="30560">MSSPELSPRPAALIPGASRIIGRHIARRFAACGVNLILPWFDWPESVEEMEKEFQDANVEVLSCQCDLRDFSAVSELLEIAKKRFGRLDYLINNIERGGMPVVHGSYLHEHNRDQWELEFDTTVKAKWNLFTCSLPLMQQTHGAVVNISSIAGLCGRSGPAASFFNDGYSAANRSVSSLTETWARQGAPTVRVNELMLGLISGRHGDNTRGWTALSGKEKDALIEHTLLGRLGKPEEVAEAVYFLACQASFMTGTVIRMDGGYLLGGDRVPPLPEGIL</sequence>
<organism evidence="3 4">
    <name type="scientific">Desulfopila aestuarii DSM 18488</name>
    <dbReference type="NCBI Taxonomy" id="1121416"/>
    <lineage>
        <taxon>Bacteria</taxon>
        <taxon>Pseudomonadati</taxon>
        <taxon>Thermodesulfobacteriota</taxon>
        <taxon>Desulfobulbia</taxon>
        <taxon>Desulfobulbales</taxon>
        <taxon>Desulfocapsaceae</taxon>
        <taxon>Desulfopila</taxon>
    </lineage>
</organism>
<evidence type="ECO:0000313" key="4">
    <source>
        <dbReference type="Proteomes" id="UP000184603"/>
    </source>
</evidence>
<proteinExistence type="inferred from homology"/>
<dbReference type="EMBL" id="FRFE01000020">
    <property type="protein sequence ID" value="SHO50635.1"/>
    <property type="molecule type" value="Genomic_DNA"/>
</dbReference>
<dbReference type="PRINTS" id="PR00080">
    <property type="entry name" value="SDRFAMILY"/>
</dbReference>
<dbReference type="STRING" id="1121416.SAMN02745220_03558"/>
<gene>
    <name evidence="3" type="ORF">SAMN02745220_03558</name>
</gene>
<dbReference type="InterPro" id="IPR036291">
    <property type="entry name" value="NAD(P)-bd_dom_sf"/>
</dbReference>
<protein>
    <submittedName>
        <fullName evidence="3">3-oxoacyl-[acyl-carrier protein] reductase</fullName>
    </submittedName>
</protein>
<dbReference type="AlphaFoldDB" id="A0A1M7YDC9"/>